<dbReference type="AlphaFoldDB" id="A0A6A5NFL4"/>
<dbReference type="Proteomes" id="UP000447434">
    <property type="component" value="Chromosome 14"/>
</dbReference>
<name>A0A6A5NFL4_LUPAL</name>
<evidence type="ECO:0000313" key="1">
    <source>
        <dbReference type="EMBL" id="KAE9599923.1"/>
    </source>
</evidence>
<organism evidence="1 2">
    <name type="scientific">Lupinus albus</name>
    <name type="common">White lupine</name>
    <name type="synonym">Lupinus termis</name>
    <dbReference type="NCBI Taxonomy" id="3870"/>
    <lineage>
        <taxon>Eukaryota</taxon>
        <taxon>Viridiplantae</taxon>
        <taxon>Streptophyta</taxon>
        <taxon>Embryophyta</taxon>
        <taxon>Tracheophyta</taxon>
        <taxon>Spermatophyta</taxon>
        <taxon>Magnoliopsida</taxon>
        <taxon>eudicotyledons</taxon>
        <taxon>Gunneridae</taxon>
        <taxon>Pentapetalae</taxon>
        <taxon>rosids</taxon>
        <taxon>fabids</taxon>
        <taxon>Fabales</taxon>
        <taxon>Fabaceae</taxon>
        <taxon>Papilionoideae</taxon>
        <taxon>50 kb inversion clade</taxon>
        <taxon>genistoids sensu lato</taxon>
        <taxon>core genistoids</taxon>
        <taxon>Genisteae</taxon>
        <taxon>Lupinus</taxon>
    </lineage>
</organism>
<proteinExistence type="predicted"/>
<gene>
    <name evidence="1" type="ORF">Lalb_Chr14g0367511</name>
</gene>
<keyword evidence="2" id="KW-1185">Reference proteome</keyword>
<dbReference type="OrthoDB" id="550575at2759"/>
<protein>
    <submittedName>
        <fullName evidence="1">Uncharacterized protein</fullName>
    </submittedName>
</protein>
<comment type="caution">
    <text evidence="1">The sequence shown here is derived from an EMBL/GenBank/DDBJ whole genome shotgun (WGS) entry which is preliminary data.</text>
</comment>
<dbReference type="EMBL" id="WOCE01000014">
    <property type="protein sequence ID" value="KAE9599923.1"/>
    <property type="molecule type" value="Genomic_DNA"/>
</dbReference>
<sequence>MDLCLWERYFLNGIGTISLEELHYSPLQDEDVNQKSLSLPVVGLLQECYTLKKLLIHGTAPEQFMSFFLKIPNLKDVQHWPQIVT</sequence>
<evidence type="ECO:0000313" key="2">
    <source>
        <dbReference type="Proteomes" id="UP000447434"/>
    </source>
</evidence>
<reference evidence="2" key="1">
    <citation type="journal article" date="2020" name="Nat. Commun.">
        <title>Genome sequence of the cluster root forming white lupin.</title>
        <authorList>
            <person name="Hufnagel B."/>
            <person name="Marques A."/>
            <person name="Soriano A."/>
            <person name="Marques L."/>
            <person name="Divol F."/>
            <person name="Doumas P."/>
            <person name="Sallet E."/>
            <person name="Mancinotti D."/>
            <person name="Carrere S."/>
            <person name="Marande W."/>
            <person name="Arribat S."/>
            <person name="Keller J."/>
            <person name="Huneau C."/>
            <person name="Blein T."/>
            <person name="Aime D."/>
            <person name="Laguerre M."/>
            <person name="Taylor J."/>
            <person name="Schubert V."/>
            <person name="Nelson M."/>
            <person name="Geu-Flores F."/>
            <person name="Crespi M."/>
            <person name="Gallardo-Guerrero K."/>
            <person name="Delaux P.-M."/>
            <person name="Salse J."/>
            <person name="Berges H."/>
            <person name="Guyot R."/>
            <person name="Gouzy J."/>
            <person name="Peret B."/>
        </authorList>
    </citation>
    <scope>NUCLEOTIDE SEQUENCE [LARGE SCALE GENOMIC DNA]</scope>
    <source>
        <strain evidence="2">cv. Amiga</strain>
    </source>
</reference>
<accession>A0A6A5NFL4</accession>